<keyword evidence="2" id="KW-1185">Reference proteome</keyword>
<accession>A0AAU9TBB6</accession>
<comment type="caution">
    <text evidence="1">The sequence shown here is derived from an EMBL/GenBank/DDBJ whole genome shotgun (WGS) entry which is preliminary data.</text>
</comment>
<dbReference type="AlphaFoldDB" id="A0AAU9TBB6"/>
<organism evidence="1 2">
    <name type="scientific">Euphydryas editha</name>
    <name type="common">Edith's checkerspot</name>
    <dbReference type="NCBI Taxonomy" id="104508"/>
    <lineage>
        <taxon>Eukaryota</taxon>
        <taxon>Metazoa</taxon>
        <taxon>Ecdysozoa</taxon>
        <taxon>Arthropoda</taxon>
        <taxon>Hexapoda</taxon>
        <taxon>Insecta</taxon>
        <taxon>Pterygota</taxon>
        <taxon>Neoptera</taxon>
        <taxon>Endopterygota</taxon>
        <taxon>Lepidoptera</taxon>
        <taxon>Glossata</taxon>
        <taxon>Ditrysia</taxon>
        <taxon>Papilionoidea</taxon>
        <taxon>Nymphalidae</taxon>
        <taxon>Nymphalinae</taxon>
        <taxon>Euphydryas</taxon>
    </lineage>
</organism>
<sequence>MFYVAVKNLTMNMLIRRVQSKLVIKYSIFGGERVKYQVSLESVSAEEETFIDKTMQHIKSALLWKNEQDNSDPRNVSFRDRVWKYCLLFKRPSVF</sequence>
<gene>
    <name evidence="1" type="ORF">EEDITHA_LOCUS827</name>
</gene>
<name>A0AAU9TBB6_EUPED</name>
<dbReference type="Proteomes" id="UP001153954">
    <property type="component" value="Unassembled WGS sequence"/>
</dbReference>
<proteinExistence type="predicted"/>
<reference evidence="1" key="1">
    <citation type="submission" date="2022-03" db="EMBL/GenBank/DDBJ databases">
        <authorList>
            <person name="Tunstrom K."/>
        </authorList>
    </citation>
    <scope>NUCLEOTIDE SEQUENCE</scope>
</reference>
<protein>
    <submittedName>
        <fullName evidence="1">Uncharacterized protein</fullName>
    </submittedName>
</protein>
<dbReference type="EMBL" id="CAKOGL010000002">
    <property type="protein sequence ID" value="CAH2084238.1"/>
    <property type="molecule type" value="Genomic_DNA"/>
</dbReference>
<evidence type="ECO:0000313" key="2">
    <source>
        <dbReference type="Proteomes" id="UP001153954"/>
    </source>
</evidence>
<evidence type="ECO:0000313" key="1">
    <source>
        <dbReference type="EMBL" id="CAH2084238.1"/>
    </source>
</evidence>